<proteinExistence type="predicted"/>
<dbReference type="HOGENOM" id="CLU_2970613_0_0_4"/>
<protein>
    <submittedName>
        <fullName evidence="1">Uncharacterized protein</fullName>
    </submittedName>
</protein>
<sequence>MPGFCRGGAQVKSRKTIGWKDAPDVPPRHRSDAGSRLRPTQWMHQRIEYFFCGNCPLN</sequence>
<dbReference type="EMBL" id="CM000832">
    <property type="protein sequence ID" value="EET09645.1"/>
    <property type="molecule type" value="Genomic_DNA"/>
</dbReference>
<organism evidence="1">
    <name type="scientific">Burkholderia pseudomallei 1710a</name>
    <dbReference type="NCBI Taxonomy" id="320371"/>
    <lineage>
        <taxon>Bacteria</taxon>
        <taxon>Pseudomonadati</taxon>
        <taxon>Pseudomonadota</taxon>
        <taxon>Betaproteobacteria</taxon>
        <taxon>Burkholderiales</taxon>
        <taxon>Burkholderiaceae</taxon>
        <taxon>Burkholderia</taxon>
        <taxon>pseudomallei group</taxon>
    </lineage>
</organism>
<accession>A0A0E1W8V8</accession>
<reference evidence="1" key="1">
    <citation type="submission" date="2009-05" db="EMBL/GenBank/DDBJ databases">
        <authorList>
            <person name="Harkins D.M."/>
            <person name="DeShazer D."/>
            <person name="Woods D.E."/>
            <person name="Brinkac L.M."/>
            <person name="Brown K.A."/>
            <person name="Hung G.C."/>
            <person name="Tuanyok A."/>
            <person name="Zhang B."/>
            <person name="Nierman W.C."/>
        </authorList>
    </citation>
    <scope>NUCLEOTIDE SEQUENCE [LARGE SCALE GENOMIC DNA]</scope>
    <source>
        <strain evidence="1">1710a</strain>
    </source>
</reference>
<dbReference type="Proteomes" id="UP000001812">
    <property type="component" value="Chromosome I"/>
</dbReference>
<name>A0A0E1W8V8_BURPE</name>
<gene>
    <name evidence="1" type="ORF">BURPS1710A_2457</name>
</gene>
<dbReference type="AlphaFoldDB" id="A0A0E1W8V8"/>
<evidence type="ECO:0000313" key="1">
    <source>
        <dbReference type="EMBL" id="EET09645.1"/>
    </source>
</evidence>